<dbReference type="SMART" id="SM01152">
    <property type="entry name" value="DUF167"/>
    <property type="match status" value="1"/>
</dbReference>
<keyword evidence="4" id="KW-1185">Reference proteome</keyword>
<dbReference type="NCBIfam" id="TIGR00251">
    <property type="entry name" value="DUF167 family protein"/>
    <property type="match status" value="1"/>
</dbReference>
<dbReference type="Pfam" id="PF02594">
    <property type="entry name" value="DUF167"/>
    <property type="match status" value="1"/>
</dbReference>
<proteinExistence type="inferred from homology"/>
<dbReference type="HAMAP" id="MF_00634">
    <property type="entry name" value="UPF0235"/>
    <property type="match status" value="1"/>
</dbReference>
<dbReference type="PANTHER" id="PTHR13420">
    <property type="entry name" value="UPF0235 PROTEIN C15ORF40"/>
    <property type="match status" value="1"/>
</dbReference>
<dbReference type="SUPFAM" id="SSF69786">
    <property type="entry name" value="YggU-like"/>
    <property type="match status" value="1"/>
</dbReference>
<name>A0ABM9NF56_9GAMM</name>
<evidence type="ECO:0000313" key="4">
    <source>
        <dbReference type="Proteomes" id="UP001497493"/>
    </source>
</evidence>
<dbReference type="InterPro" id="IPR003746">
    <property type="entry name" value="DUF167"/>
</dbReference>
<protein>
    <recommendedName>
        <fullName evidence="2">UPF0235 protein MECH1_V1_0447</fullName>
    </recommendedName>
</protein>
<dbReference type="Gene3D" id="3.30.1200.10">
    <property type="entry name" value="YggU-like"/>
    <property type="match status" value="1"/>
</dbReference>
<dbReference type="InterPro" id="IPR036591">
    <property type="entry name" value="YggU-like_sf"/>
</dbReference>
<dbReference type="PANTHER" id="PTHR13420:SF7">
    <property type="entry name" value="UPF0235 PROTEIN C15ORF40"/>
    <property type="match status" value="1"/>
</dbReference>
<evidence type="ECO:0000256" key="1">
    <source>
        <dbReference type="ARBA" id="ARBA00010364"/>
    </source>
</evidence>
<comment type="similarity">
    <text evidence="1 2">Belongs to the UPF0235 family.</text>
</comment>
<dbReference type="EMBL" id="OZ026884">
    <property type="protein sequence ID" value="CAL1239223.1"/>
    <property type="molecule type" value="Genomic_DNA"/>
</dbReference>
<gene>
    <name evidence="3" type="ORF">MECH1_V1_0447</name>
</gene>
<reference evidence="3 4" key="1">
    <citation type="submission" date="2024-04" db="EMBL/GenBank/DDBJ databases">
        <authorList>
            <person name="Cremers G."/>
        </authorList>
    </citation>
    <scope>NUCLEOTIDE SEQUENCE [LARGE SCALE GENOMIC DNA]</scope>
    <source>
        <strain evidence="3">MeCH1-AG</strain>
    </source>
</reference>
<organism evidence="3 4">
    <name type="scientific">Candidatus Methylocalor cossyra</name>
    <dbReference type="NCBI Taxonomy" id="3108543"/>
    <lineage>
        <taxon>Bacteria</taxon>
        <taxon>Pseudomonadati</taxon>
        <taxon>Pseudomonadota</taxon>
        <taxon>Gammaproteobacteria</taxon>
        <taxon>Methylococcales</taxon>
        <taxon>Methylococcaceae</taxon>
        <taxon>Candidatus Methylocalor</taxon>
    </lineage>
</organism>
<dbReference type="Proteomes" id="UP001497493">
    <property type="component" value="Chromosome"/>
</dbReference>
<accession>A0ABM9NF56</accession>
<evidence type="ECO:0000256" key="2">
    <source>
        <dbReference type="HAMAP-Rule" id="MF_00634"/>
    </source>
</evidence>
<evidence type="ECO:0000313" key="3">
    <source>
        <dbReference type="EMBL" id="CAL1239223.1"/>
    </source>
</evidence>
<sequence length="100" mass="10843">MTTPWLGRQGEDLILEVHVQPGAPSDEVVGLFGQRLKIRIAAPPVDGKANRQLVKFLAKIFGVSQRDVVVLAGETSRDKRIKISSPKRVPPSVLTAGSMD</sequence>
<dbReference type="RefSeq" id="WP_348758807.1">
    <property type="nucleotide sequence ID" value="NZ_OZ026884.1"/>
</dbReference>